<keyword evidence="3" id="KW-1185">Reference proteome</keyword>
<proteinExistence type="predicted"/>
<evidence type="ECO:0000313" key="2">
    <source>
        <dbReference type="EMBL" id="KAG7623596.1"/>
    </source>
</evidence>
<organism evidence="2 3">
    <name type="scientific">Arabidopsis thaliana x Arabidopsis arenosa</name>
    <dbReference type="NCBI Taxonomy" id="1240361"/>
    <lineage>
        <taxon>Eukaryota</taxon>
        <taxon>Viridiplantae</taxon>
        <taxon>Streptophyta</taxon>
        <taxon>Embryophyta</taxon>
        <taxon>Tracheophyta</taxon>
        <taxon>Spermatophyta</taxon>
        <taxon>Magnoliopsida</taxon>
        <taxon>eudicotyledons</taxon>
        <taxon>Gunneridae</taxon>
        <taxon>Pentapetalae</taxon>
        <taxon>rosids</taxon>
        <taxon>malvids</taxon>
        <taxon>Brassicales</taxon>
        <taxon>Brassicaceae</taxon>
        <taxon>Camelineae</taxon>
        <taxon>Arabidopsis</taxon>
    </lineage>
</organism>
<feature type="signal peptide" evidence="1">
    <location>
        <begin position="1"/>
        <end position="26"/>
    </location>
</feature>
<evidence type="ECO:0000256" key="1">
    <source>
        <dbReference type="SAM" id="SignalP"/>
    </source>
</evidence>
<reference evidence="2 3" key="1">
    <citation type="submission" date="2020-12" db="EMBL/GenBank/DDBJ databases">
        <title>Concerted genomic and epigenomic changes stabilize Arabidopsis allopolyploids.</title>
        <authorList>
            <person name="Chen Z."/>
        </authorList>
    </citation>
    <scope>NUCLEOTIDE SEQUENCE [LARGE SCALE GENOMIC DNA]</scope>
    <source>
        <strain evidence="2">Allo738</strain>
        <tissue evidence="2">Leaf</tissue>
    </source>
</reference>
<evidence type="ECO:0000313" key="3">
    <source>
        <dbReference type="Proteomes" id="UP000694240"/>
    </source>
</evidence>
<dbReference type="EMBL" id="JAEFBK010000003">
    <property type="protein sequence ID" value="KAG7623596.1"/>
    <property type="molecule type" value="Genomic_DNA"/>
</dbReference>
<sequence length="104" mass="11792">MKPKQIKMMFFLLIVVAAMIFRPSEAQLKTSICTSKQTTPITQVAGCFNAVRLAADKDSKLLTRVCCRAVKTLDDCLLLVYPDRAYNTYIFKGICFEKFNESLL</sequence>
<keyword evidence="1" id="KW-0732">Signal</keyword>
<protein>
    <recommendedName>
        <fullName evidence="4">ECA1-like gametogenesis related family protein</fullName>
    </recommendedName>
</protein>
<accession>A0A8T2EJQ0</accession>
<evidence type="ECO:0008006" key="4">
    <source>
        <dbReference type="Google" id="ProtNLM"/>
    </source>
</evidence>
<gene>
    <name evidence="2" type="ORF">ISN45_At03g000500</name>
</gene>
<name>A0A8T2EJQ0_9BRAS</name>
<dbReference type="AlphaFoldDB" id="A0A8T2EJQ0"/>
<comment type="caution">
    <text evidence="2">The sequence shown here is derived from an EMBL/GenBank/DDBJ whole genome shotgun (WGS) entry which is preliminary data.</text>
</comment>
<feature type="chain" id="PRO_5035849366" description="ECA1-like gametogenesis related family protein" evidence="1">
    <location>
        <begin position="27"/>
        <end position="104"/>
    </location>
</feature>
<dbReference type="Proteomes" id="UP000694240">
    <property type="component" value="Chromosome 3"/>
</dbReference>